<dbReference type="AlphaFoldDB" id="A0A101CHL5"/>
<dbReference type="GO" id="GO:0046872">
    <property type="term" value="F:metal ion binding"/>
    <property type="evidence" value="ECO:0007669"/>
    <property type="project" value="InterPro"/>
</dbReference>
<comment type="caution">
    <text evidence="3">The sequence shown here is derived from an EMBL/GenBank/DDBJ whole genome shotgun (WGS) entry which is preliminary data.</text>
</comment>
<keyword evidence="1" id="KW-0732">Signal</keyword>
<dbReference type="EMBL" id="LMAI01000005">
    <property type="protein sequence ID" value="KUJ56155.1"/>
    <property type="molecule type" value="Genomic_DNA"/>
</dbReference>
<sequence length="294" mass="32368">MKSLSKIVMVIVVLLSSVNSFAQIKNAKTETVKVYGNCGMCKATIEKAGNVNKVASVEWNKDTKMATLTYDSDKTNQDEILKRIALAGYDSEKFLAPDDVYAKLPGCCQYSRELKPAAKSNDAGMDMKNEHANHNHNEMAATNTADAQNAPQLKAVFDNYFSVKDALVKTDAGTSSAKAAELVKAIKAVEMAKLSTEEHTAWMKVMKDLTANAEQIAASKDVAKQRETFALLSKNMYELAKVSKQETPVYYQHCPMYNNGKGANWLSKEEAVKNPYYGSQMLTCGSVQETINNK</sequence>
<evidence type="ECO:0000313" key="3">
    <source>
        <dbReference type="EMBL" id="KUJ56155.1"/>
    </source>
</evidence>
<dbReference type="Gene3D" id="3.30.70.100">
    <property type="match status" value="1"/>
</dbReference>
<reference evidence="3 4" key="1">
    <citation type="submission" date="2015-10" db="EMBL/GenBank/DDBJ databases">
        <title>Genome sequence of Chryseobacterium greenlandense.</title>
        <authorList>
            <person name="Newman J."/>
            <person name="Fischer K."/>
            <person name="Miller J."/>
        </authorList>
    </citation>
    <scope>NUCLEOTIDE SEQUENCE [LARGE SCALE GENOMIC DNA]</scope>
    <source>
        <strain evidence="3 4">UMB34</strain>
    </source>
</reference>
<dbReference type="RefSeq" id="WP_026706437.1">
    <property type="nucleotide sequence ID" value="NZ_LMAI01000005.1"/>
</dbReference>
<protein>
    <submittedName>
        <fullName evidence="3">Mercury transporter</fullName>
    </submittedName>
</protein>
<evidence type="ECO:0000259" key="2">
    <source>
        <dbReference type="Pfam" id="PF11827"/>
    </source>
</evidence>
<dbReference type="Pfam" id="PF11827">
    <property type="entry name" value="DUF3347"/>
    <property type="match status" value="1"/>
</dbReference>
<dbReference type="Proteomes" id="UP000054388">
    <property type="component" value="Unassembled WGS sequence"/>
</dbReference>
<feature type="signal peptide" evidence="1">
    <location>
        <begin position="1"/>
        <end position="22"/>
    </location>
</feature>
<gene>
    <name evidence="3" type="ORF">AR686_11190</name>
</gene>
<proteinExistence type="predicted"/>
<feature type="domain" description="DUF3347" evidence="2">
    <location>
        <begin position="156"/>
        <end position="245"/>
    </location>
</feature>
<evidence type="ECO:0000313" key="4">
    <source>
        <dbReference type="Proteomes" id="UP000054388"/>
    </source>
</evidence>
<feature type="chain" id="PRO_5007094866" evidence="1">
    <location>
        <begin position="23"/>
        <end position="294"/>
    </location>
</feature>
<dbReference type="InterPro" id="IPR021782">
    <property type="entry name" value="DUF3347"/>
</dbReference>
<accession>A0A101CHL5</accession>
<name>A0A101CHL5_9FLAO</name>
<dbReference type="SUPFAM" id="SSF55008">
    <property type="entry name" value="HMA, heavy metal-associated domain"/>
    <property type="match status" value="1"/>
</dbReference>
<evidence type="ECO:0000256" key="1">
    <source>
        <dbReference type="SAM" id="SignalP"/>
    </source>
</evidence>
<dbReference type="InterPro" id="IPR036163">
    <property type="entry name" value="HMA_dom_sf"/>
</dbReference>
<organism evidence="3 4">
    <name type="scientific">Chryseobacterium aquaticum subsp. greenlandense</name>
    <dbReference type="NCBI Taxonomy" id="345663"/>
    <lineage>
        <taxon>Bacteria</taxon>
        <taxon>Pseudomonadati</taxon>
        <taxon>Bacteroidota</taxon>
        <taxon>Flavobacteriia</taxon>
        <taxon>Flavobacteriales</taxon>
        <taxon>Weeksellaceae</taxon>
        <taxon>Chryseobacterium group</taxon>
        <taxon>Chryseobacterium</taxon>
    </lineage>
</organism>